<feature type="region of interest" description="Disordered" evidence="1">
    <location>
        <begin position="77"/>
        <end position="107"/>
    </location>
</feature>
<keyword evidence="3" id="KW-1185">Reference proteome</keyword>
<organism evidence="2 3">
    <name type="scientific">Mycena alexandri</name>
    <dbReference type="NCBI Taxonomy" id="1745969"/>
    <lineage>
        <taxon>Eukaryota</taxon>
        <taxon>Fungi</taxon>
        <taxon>Dikarya</taxon>
        <taxon>Basidiomycota</taxon>
        <taxon>Agaricomycotina</taxon>
        <taxon>Agaricomycetes</taxon>
        <taxon>Agaricomycetidae</taxon>
        <taxon>Agaricales</taxon>
        <taxon>Marasmiineae</taxon>
        <taxon>Mycenaceae</taxon>
        <taxon>Mycena</taxon>
    </lineage>
</organism>
<accession>A0AAD6SRE0</accession>
<evidence type="ECO:0000313" key="2">
    <source>
        <dbReference type="EMBL" id="KAJ7031766.1"/>
    </source>
</evidence>
<reference evidence="2" key="1">
    <citation type="submission" date="2023-03" db="EMBL/GenBank/DDBJ databases">
        <title>Massive genome expansion in bonnet fungi (Mycena s.s.) driven by repeated elements and novel gene families across ecological guilds.</title>
        <authorList>
            <consortium name="Lawrence Berkeley National Laboratory"/>
            <person name="Harder C.B."/>
            <person name="Miyauchi S."/>
            <person name="Viragh M."/>
            <person name="Kuo A."/>
            <person name="Thoen E."/>
            <person name="Andreopoulos B."/>
            <person name="Lu D."/>
            <person name="Skrede I."/>
            <person name="Drula E."/>
            <person name="Henrissat B."/>
            <person name="Morin E."/>
            <person name="Kohler A."/>
            <person name="Barry K."/>
            <person name="LaButti K."/>
            <person name="Morin E."/>
            <person name="Salamov A."/>
            <person name="Lipzen A."/>
            <person name="Mereny Z."/>
            <person name="Hegedus B."/>
            <person name="Baldrian P."/>
            <person name="Stursova M."/>
            <person name="Weitz H."/>
            <person name="Taylor A."/>
            <person name="Grigoriev I.V."/>
            <person name="Nagy L.G."/>
            <person name="Martin F."/>
            <person name="Kauserud H."/>
        </authorList>
    </citation>
    <scope>NUCLEOTIDE SEQUENCE</scope>
    <source>
        <strain evidence="2">CBHHK200</strain>
    </source>
</reference>
<evidence type="ECO:0000256" key="1">
    <source>
        <dbReference type="SAM" id="MobiDB-lite"/>
    </source>
</evidence>
<proteinExistence type="predicted"/>
<evidence type="ECO:0000313" key="3">
    <source>
        <dbReference type="Proteomes" id="UP001218188"/>
    </source>
</evidence>
<name>A0AAD6SRE0_9AGAR</name>
<gene>
    <name evidence="2" type="ORF">C8F04DRAFT_1185691</name>
</gene>
<protein>
    <submittedName>
        <fullName evidence="2">Uncharacterized protein</fullName>
    </submittedName>
</protein>
<sequence length="186" mass="20884">MSQPHPAAAHDHLEGPNSNSLGMPVDVDNSEPHRVPTAAHANVHHMHAGYLAMDVNEPVSVPDHMHEHELLTVADIEGPSRSDPEAPGDQRHPESAAQVHRPVHGQSQAPEIQKALWWLGAIRHMHDYEPGIFTVVWIMTKTFEIFNLIHWYMYVRLPKRVILEHGAYRCGKQELDLQKANAVASP</sequence>
<dbReference type="EMBL" id="JARJCM010000079">
    <property type="protein sequence ID" value="KAJ7031766.1"/>
    <property type="molecule type" value="Genomic_DNA"/>
</dbReference>
<feature type="compositionally biased region" description="Basic and acidic residues" evidence="1">
    <location>
        <begin position="78"/>
        <end position="94"/>
    </location>
</feature>
<feature type="region of interest" description="Disordered" evidence="1">
    <location>
        <begin position="1"/>
        <end position="33"/>
    </location>
</feature>
<comment type="caution">
    <text evidence="2">The sequence shown here is derived from an EMBL/GenBank/DDBJ whole genome shotgun (WGS) entry which is preliminary data.</text>
</comment>
<dbReference type="Proteomes" id="UP001218188">
    <property type="component" value="Unassembled WGS sequence"/>
</dbReference>
<dbReference type="AlphaFoldDB" id="A0AAD6SRE0"/>